<dbReference type="GO" id="GO:0051879">
    <property type="term" value="F:Hsp90 protein binding"/>
    <property type="evidence" value="ECO:0007669"/>
    <property type="project" value="UniProtKB-UniRule"/>
</dbReference>
<dbReference type="SUPFAM" id="SSF49764">
    <property type="entry name" value="HSP20-like chaperones"/>
    <property type="match status" value="1"/>
</dbReference>
<feature type="domain" description="CS" evidence="4">
    <location>
        <begin position="73"/>
        <end position="162"/>
    </location>
</feature>
<dbReference type="GO" id="GO:0051131">
    <property type="term" value="P:chaperone-mediated protein complex assembly"/>
    <property type="evidence" value="ECO:0007669"/>
    <property type="project" value="TreeGrafter"/>
</dbReference>
<keyword evidence="6" id="KW-1185">Reference proteome</keyword>
<evidence type="ECO:0000256" key="1">
    <source>
        <dbReference type="ARBA" id="ARBA00025733"/>
    </source>
</evidence>
<reference evidence="5 6" key="1">
    <citation type="submission" date="2024-01" db="EMBL/GenBank/DDBJ databases">
        <title>The genomes of 5 underutilized Papilionoideae crops provide insights into root nodulation and disease resistanc.</title>
        <authorList>
            <person name="Yuan L."/>
        </authorList>
    </citation>
    <scope>NUCLEOTIDE SEQUENCE [LARGE SCALE GENOMIC DNA]</scope>
    <source>
        <strain evidence="5">ZHUSHIDOU_FW_LH</strain>
        <tissue evidence="5">Leaf</tissue>
    </source>
</reference>
<proteinExistence type="inferred from homology"/>
<dbReference type="EMBL" id="JAYWIO010000004">
    <property type="protein sequence ID" value="KAK7268232.1"/>
    <property type="molecule type" value="Genomic_DNA"/>
</dbReference>
<keyword evidence="2" id="KW-0539">Nucleus</keyword>
<name>A0AAN9F1Z8_CROPI</name>
<keyword evidence="2" id="KW-0963">Cytoplasm</keyword>
<comment type="function">
    <text evidence="2">Acts as a co-chaperone for HSP90.</text>
</comment>
<dbReference type="Pfam" id="PF04969">
    <property type="entry name" value="CS"/>
    <property type="match status" value="1"/>
</dbReference>
<dbReference type="PANTHER" id="PTHR22932:SF11">
    <property type="entry name" value="CO-CHAPERONE PROTEIN P23"/>
    <property type="match status" value="1"/>
</dbReference>
<dbReference type="FunFam" id="2.60.40.790:FF:000013">
    <property type="entry name" value="Very-long-chain (3R)-3-hydroxyacyl-CoA dehydratase"/>
    <property type="match status" value="1"/>
</dbReference>
<evidence type="ECO:0000256" key="2">
    <source>
        <dbReference type="RuleBase" id="RU369032"/>
    </source>
</evidence>
<dbReference type="InterPro" id="IPR007052">
    <property type="entry name" value="CS_dom"/>
</dbReference>
<dbReference type="GO" id="GO:0005829">
    <property type="term" value="C:cytosol"/>
    <property type="evidence" value="ECO:0007669"/>
    <property type="project" value="TreeGrafter"/>
</dbReference>
<dbReference type="GO" id="GO:0005634">
    <property type="term" value="C:nucleus"/>
    <property type="evidence" value="ECO:0007669"/>
    <property type="project" value="UniProtKB-SubCell"/>
</dbReference>
<dbReference type="PROSITE" id="PS51203">
    <property type="entry name" value="CS"/>
    <property type="match status" value="1"/>
</dbReference>
<keyword evidence="2" id="KW-0143">Chaperone</keyword>
<dbReference type="GO" id="GO:0009408">
    <property type="term" value="P:response to heat"/>
    <property type="evidence" value="ECO:0007669"/>
    <property type="project" value="UniProtKB-ARBA"/>
</dbReference>
<evidence type="ECO:0000313" key="5">
    <source>
        <dbReference type="EMBL" id="KAK7268232.1"/>
    </source>
</evidence>
<comment type="similarity">
    <text evidence="1 2">Belongs to the p23/wos2 family.</text>
</comment>
<dbReference type="GO" id="GO:0051087">
    <property type="term" value="F:protein-folding chaperone binding"/>
    <property type="evidence" value="ECO:0007669"/>
    <property type="project" value="UniProtKB-ARBA"/>
</dbReference>
<comment type="subcellular location">
    <subcellularLocation>
        <location evidence="2">Cytoplasm</location>
    </subcellularLocation>
    <subcellularLocation>
        <location evidence="2">Nucleus</location>
    </subcellularLocation>
</comment>
<dbReference type="AlphaFoldDB" id="A0AAN9F1Z8"/>
<gene>
    <name evidence="5" type="ORF">RIF29_20927</name>
</gene>
<dbReference type="Gene3D" id="2.60.40.790">
    <property type="match status" value="1"/>
</dbReference>
<protein>
    <recommendedName>
        <fullName evidence="2">Co-chaperone protein p23</fullName>
    </recommendedName>
</protein>
<dbReference type="Proteomes" id="UP001372338">
    <property type="component" value="Unassembled WGS sequence"/>
</dbReference>
<evidence type="ECO:0000256" key="3">
    <source>
        <dbReference type="SAM" id="MobiDB-lite"/>
    </source>
</evidence>
<dbReference type="InterPro" id="IPR045250">
    <property type="entry name" value="p23-like"/>
</dbReference>
<dbReference type="CDD" id="cd06465">
    <property type="entry name" value="p23_hB-ind1_like"/>
    <property type="match status" value="1"/>
</dbReference>
<organism evidence="5 6">
    <name type="scientific">Crotalaria pallida</name>
    <name type="common">Smooth rattlebox</name>
    <name type="synonym">Crotalaria striata</name>
    <dbReference type="NCBI Taxonomy" id="3830"/>
    <lineage>
        <taxon>Eukaryota</taxon>
        <taxon>Viridiplantae</taxon>
        <taxon>Streptophyta</taxon>
        <taxon>Embryophyta</taxon>
        <taxon>Tracheophyta</taxon>
        <taxon>Spermatophyta</taxon>
        <taxon>Magnoliopsida</taxon>
        <taxon>eudicotyledons</taxon>
        <taxon>Gunneridae</taxon>
        <taxon>Pentapetalae</taxon>
        <taxon>rosids</taxon>
        <taxon>fabids</taxon>
        <taxon>Fabales</taxon>
        <taxon>Fabaceae</taxon>
        <taxon>Papilionoideae</taxon>
        <taxon>50 kb inversion clade</taxon>
        <taxon>genistoids sensu lato</taxon>
        <taxon>core genistoids</taxon>
        <taxon>Crotalarieae</taxon>
        <taxon>Crotalaria</taxon>
    </lineage>
</organism>
<sequence length="245" mass="27269">MDTVSEFFKVKEALGSSETADEALSAFKKMEKSGTFNERDLGLASVFVGFKLHAQAQHAMQPMMGKVSGEVESRHPSVKWAQRSDELYITVELPDAQDVKVKLEPEGKFYFTATAGEEKIPYEVNIDLFDKVDVNNSKACVGSRNIFYLVKKAESKWWDRMLKQGGKSPVFLKVDWEKWVDEDEEEEADKSGFDMDFGDIFCSKLNMGGGEGLGDNNDDHNKSEVTGEASAYNAPDSKGHGGQHS</sequence>
<evidence type="ECO:0000313" key="6">
    <source>
        <dbReference type="Proteomes" id="UP001372338"/>
    </source>
</evidence>
<feature type="region of interest" description="Disordered" evidence="3">
    <location>
        <begin position="211"/>
        <end position="245"/>
    </location>
</feature>
<accession>A0AAN9F1Z8</accession>
<comment type="subunit">
    <text evidence="2">Interacts with HSP90 in an ATP-dependent manner.</text>
</comment>
<dbReference type="InterPro" id="IPR008978">
    <property type="entry name" value="HSP20-like_chaperone"/>
</dbReference>
<evidence type="ECO:0000259" key="4">
    <source>
        <dbReference type="PROSITE" id="PS51203"/>
    </source>
</evidence>
<dbReference type="GO" id="GO:0006457">
    <property type="term" value="P:protein folding"/>
    <property type="evidence" value="ECO:0007669"/>
    <property type="project" value="TreeGrafter"/>
</dbReference>
<dbReference type="PANTHER" id="PTHR22932">
    <property type="entry name" value="TELOMERASE-BINDING PROTEIN P23 HSP90 CO-CHAPERONE"/>
    <property type="match status" value="1"/>
</dbReference>
<comment type="caution">
    <text evidence="5">The sequence shown here is derived from an EMBL/GenBank/DDBJ whole genome shotgun (WGS) entry which is preliminary data.</text>
</comment>
<dbReference type="GO" id="GO:0101031">
    <property type="term" value="C:protein folding chaperone complex"/>
    <property type="evidence" value="ECO:0007669"/>
    <property type="project" value="UniProtKB-ARBA"/>
</dbReference>